<gene>
    <name evidence="1" type="ORF">EW026_g8446</name>
</gene>
<evidence type="ECO:0000313" key="2">
    <source>
        <dbReference type="Proteomes" id="UP000309038"/>
    </source>
</evidence>
<dbReference type="AlphaFoldDB" id="A0A4S4K457"/>
<protein>
    <submittedName>
        <fullName evidence="1">Uncharacterized protein</fullName>
    </submittedName>
</protein>
<dbReference type="Proteomes" id="UP000309038">
    <property type="component" value="Unassembled WGS sequence"/>
</dbReference>
<dbReference type="EMBL" id="SGPJ01001223">
    <property type="protein sequence ID" value="THG92465.1"/>
    <property type="molecule type" value="Genomic_DNA"/>
</dbReference>
<sequence>MTFIIERNKVSLYDAHIQNGHVSYDYIKKALDSDHKYYGLQINKVQRKAKKGIENED</sequence>
<reference evidence="1 2" key="1">
    <citation type="submission" date="2019-02" db="EMBL/GenBank/DDBJ databases">
        <title>Genome sequencing of the rare red list fungi Phlebia centrifuga.</title>
        <authorList>
            <person name="Buettner E."/>
            <person name="Kellner H."/>
        </authorList>
    </citation>
    <scope>NUCLEOTIDE SEQUENCE [LARGE SCALE GENOMIC DNA]</scope>
    <source>
        <strain evidence="1 2">DSM 108282</strain>
    </source>
</reference>
<evidence type="ECO:0000313" key="1">
    <source>
        <dbReference type="EMBL" id="THG92465.1"/>
    </source>
</evidence>
<accession>A0A4S4K457</accession>
<keyword evidence="2" id="KW-1185">Reference proteome</keyword>
<name>A0A4S4K457_9APHY</name>
<organism evidence="1 2">
    <name type="scientific">Hermanssonia centrifuga</name>
    <dbReference type="NCBI Taxonomy" id="98765"/>
    <lineage>
        <taxon>Eukaryota</taxon>
        <taxon>Fungi</taxon>
        <taxon>Dikarya</taxon>
        <taxon>Basidiomycota</taxon>
        <taxon>Agaricomycotina</taxon>
        <taxon>Agaricomycetes</taxon>
        <taxon>Polyporales</taxon>
        <taxon>Meruliaceae</taxon>
        <taxon>Hermanssonia</taxon>
    </lineage>
</organism>
<proteinExistence type="predicted"/>
<comment type="caution">
    <text evidence="1">The sequence shown here is derived from an EMBL/GenBank/DDBJ whole genome shotgun (WGS) entry which is preliminary data.</text>
</comment>